<keyword evidence="1" id="KW-0472">Membrane</keyword>
<dbReference type="Proteomes" id="UP001337681">
    <property type="component" value="Unassembled WGS sequence"/>
</dbReference>
<feature type="transmembrane region" description="Helical" evidence="1">
    <location>
        <begin position="45"/>
        <end position="64"/>
    </location>
</feature>
<accession>A0ABU7H5E7</accession>
<proteinExistence type="predicted"/>
<dbReference type="EMBL" id="JAZDQU010000002">
    <property type="protein sequence ID" value="MEE1885781.1"/>
    <property type="molecule type" value="Genomic_DNA"/>
</dbReference>
<name>A0ABU7H5E7_9SPHI</name>
<keyword evidence="1" id="KW-1133">Transmembrane helix</keyword>
<comment type="caution">
    <text evidence="2">The sequence shown here is derived from an EMBL/GenBank/DDBJ whole genome shotgun (WGS) entry which is preliminary data.</text>
</comment>
<gene>
    <name evidence="2" type="ORF">VRU49_10165</name>
</gene>
<keyword evidence="3" id="KW-1185">Reference proteome</keyword>
<dbReference type="RefSeq" id="WP_330146675.1">
    <property type="nucleotide sequence ID" value="NZ_JAZDQU010000002.1"/>
</dbReference>
<organism evidence="2 3">
    <name type="scientific">Pedobacter flavus</name>
    <dbReference type="NCBI Taxonomy" id="3113906"/>
    <lineage>
        <taxon>Bacteria</taxon>
        <taxon>Pseudomonadati</taxon>
        <taxon>Bacteroidota</taxon>
        <taxon>Sphingobacteriia</taxon>
        <taxon>Sphingobacteriales</taxon>
        <taxon>Sphingobacteriaceae</taxon>
        <taxon>Pedobacter</taxon>
    </lineage>
</organism>
<evidence type="ECO:0008006" key="4">
    <source>
        <dbReference type="Google" id="ProtNLM"/>
    </source>
</evidence>
<evidence type="ECO:0000256" key="1">
    <source>
        <dbReference type="SAM" id="Phobius"/>
    </source>
</evidence>
<sequence length="67" mass="7612">MSRKLSVIILDIGLILLAYSTLIYFKLDKGESKGPFWNHQLLDWIPYLGGAITIIGFILLSLSFKKK</sequence>
<reference evidence="2 3" key="1">
    <citation type="submission" date="2024-01" db="EMBL/GenBank/DDBJ databases">
        <title>Pedobacter sp. nov., isolated from oil-contaminated soil.</title>
        <authorList>
            <person name="Le N.T.T."/>
        </authorList>
    </citation>
    <scope>NUCLEOTIDE SEQUENCE [LARGE SCALE GENOMIC DNA]</scope>
    <source>
        <strain evidence="2 3">VNH31</strain>
    </source>
</reference>
<evidence type="ECO:0000313" key="3">
    <source>
        <dbReference type="Proteomes" id="UP001337681"/>
    </source>
</evidence>
<protein>
    <recommendedName>
        <fullName evidence="4">DUF3955 domain-containing protein</fullName>
    </recommendedName>
</protein>
<keyword evidence="1" id="KW-0812">Transmembrane</keyword>
<evidence type="ECO:0000313" key="2">
    <source>
        <dbReference type="EMBL" id="MEE1885781.1"/>
    </source>
</evidence>
<feature type="transmembrane region" description="Helical" evidence="1">
    <location>
        <begin position="7"/>
        <end position="25"/>
    </location>
</feature>